<feature type="transmembrane region" description="Helical" evidence="1">
    <location>
        <begin position="191"/>
        <end position="214"/>
    </location>
</feature>
<feature type="transmembrane region" description="Helical" evidence="1">
    <location>
        <begin position="133"/>
        <end position="151"/>
    </location>
</feature>
<evidence type="ECO:0000313" key="2">
    <source>
        <dbReference type="EMBL" id="MBK1629653.1"/>
    </source>
</evidence>
<comment type="caution">
    <text evidence="2">The sequence shown here is derived from an EMBL/GenBank/DDBJ whole genome shotgun (WGS) entry which is preliminary data.</text>
</comment>
<feature type="transmembrane region" description="Helical" evidence="1">
    <location>
        <begin position="62"/>
        <end position="79"/>
    </location>
</feature>
<feature type="transmembrane region" description="Helical" evidence="1">
    <location>
        <begin position="157"/>
        <end position="179"/>
    </location>
</feature>
<evidence type="ECO:0008006" key="4">
    <source>
        <dbReference type="Google" id="ProtNLM"/>
    </source>
</evidence>
<feature type="transmembrane region" description="Helical" evidence="1">
    <location>
        <begin position="226"/>
        <end position="246"/>
    </location>
</feature>
<organism evidence="2 3">
    <name type="scientific">Thiohalocapsa halophila</name>
    <dbReference type="NCBI Taxonomy" id="69359"/>
    <lineage>
        <taxon>Bacteria</taxon>
        <taxon>Pseudomonadati</taxon>
        <taxon>Pseudomonadota</taxon>
        <taxon>Gammaproteobacteria</taxon>
        <taxon>Chromatiales</taxon>
        <taxon>Chromatiaceae</taxon>
        <taxon>Thiohalocapsa</taxon>
    </lineage>
</organism>
<dbReference type="Proteomes" id="UP000748752">
    <property type="component" value="Unassembled WGS sequence"/>
</dbReference>
<accession>A0ABS1CD45</accession>
<feature type="transmembrane region" description="Helical" evidence="1">
    <location>
        <begin position="32"/>
        <end position="56"/>
    </location>
</feature>
<dbReference type="RefSeq" id="WP_200233829.1">
    <property type="nucleotide sequence ID" value="NZ_NRRV01000004.1"/>
</dbReference>
<keyword evidence="1" id="KW-0812">Transmembrane</keyword>
<proteinExistence type="predicted"/>
<feature type="transmembrane region" description="Helical" evidence="1">
    <location>
        <begin position="253"/>
        <end position="271"/>
    </location>
</feature>
<feature type="transmembrane region" description="Helical" evidence="1">
    <location>
        <begin position="86"/>
        <end position="106"/>
    </location>
</feature>
<sequence>MKALLDLDQLLAAGEISPEQHMRLRRHAAHETAALAYGLLAGLGVLAVAGATIAMLPVPATAVWAGAMVAGLGLILTFAAGARWRLVAVLWVVIGGLLGAGGLVLAGEGAPLAFLAAALLLALLGWLARSQLLVVLAVLALASALGARAGYWDASYLLGVDAPLLTVLSFALFALLAFVAHRRLPPPAAGLALSAARTAVLLVNLGFWVGSLFGDRLAVGGEEWSISPAAFAVAWALALLAAGLWAWRAGRRWLVSLCAVFGAIHFLTQWLERLGAAPGSVLLAGLLTLGFALALRALNADGRPKA</sequence>
<reference evidence="2 3" key="1">
    <citation type="journal article" date="2020" name="Microorganisms">
        <title>Osmotic Adaptation and Compatible Solute Biosynthesis of Phototrophic Bacteria as Revealed from Genome Analyses.</title>
        <authorList>
            <person name="Imhoff J.F."/>
            <person name="Rahn T."/>
            <person name="Kunzel S."/>
            <person name="Keller A."/>
            <person name="Neulinger S.C."/>
        </authorList>
    </citation>
    <scope>NUCLEOTIDE SEQUENCE [LARGE SCALE GENOMIC DNA]</scope>
    <source>
        <strain evidence="2 3">DSM 6210</strain>
    </source>
</reference>
<gene>
    <name evidence="2" type="ORF">CKO31_02650</name>
</gene>
<protein>
    <recommendedName>
        <fullName evidence="4">DUF2157 domain-containing protein</fullName>
    </recommendedName>
</protein>
<evidence type="ECO:0000256" key="1">
    <source>
        <dbReference type="SAM" id="Phobius"/>
    </source>
</evidence>
<name>A0ABS1CD45_9GAMM</name>
<feature type="transmembrane region" description="Helical" evidence="1">
    <location>
        <begin position="277"/>
        <end position="298"/>
    </location>
</feature>
<feature type="transmembrane region" description="Helical" evidence="1">
    <location>
        <begin position="112"/>
        <end position="128"/>
    </location>
</feature>
<keyword evidence="1" id="KW-1133">Transmembrane helix</keyword>
<keyword evidence="3" id="KW-1185">Reference proteome</keyword>
<evidence type="ECO:0000313" key="3">
    <source>
        <dbReference type="Proteomes" id="UP000748752"/>
    </source>
</evidence>
<keyword evidence="1" id="KW-0472">Membrane</keyword>
<dbReference type="EMBL" id="NRRV01000004">
    <property type="protein sequence ID" value="MBK1629653.1"/>
    <property type="molecule type" value="Genomic_DNA"/>
</dbReference>